<dbReference type="EMBL" id="MFIW01000103">
    <property type="protein sequence ID" value="OGF96920.1"/>
    <property type="molecule type" value="Genomic_DNA"/>
</dbReference>
<evidence type="ECO:0008006" key="4">
    <source>
        <dbReference type="Google" id="ProtNLM"/>
    </source>
</evidence>
<feature type="transmembrane region" description="Helical" evidence="1">
    <location>
        <begin position="25"/>
        <end position="47"/>
    </location>
</feature>
<name>A0A1F5Y9L4_9BACT</name>
<evidence type="ECO:0000313" key="3">
    <source>
        <dbReference type="Proteomes" id="UP000179034"/>
    </source>
</evidence>
<sequence length="155" mass="16884">MSVPEAPDGDFARSRDERGQSLVEVLVSIVFMAAILLMSMNFLVAGIRGNSRGREMSSASYLAQEILEEMRMVEYEDLSAFDGFVTGGALPGGEPVRSMCQDWEGGIVSELPEGRGVIDVADYGTYSRITVDIEWVDGGGMTRNVRYETLIASLS</sequence>
<evidence type="ECO:0000313" key="2">
    <source>
        <dbReference type="EMBL" id="OGF96920.1"/>
    </source>
</evidence>
<organism evidence="2 3">
    <name type="scientific">Candidatus Glassbacteria bacterium RBG_16_58_8</name>
    <dbReference type="NCBI Taxonomy" id="1817866"/>
    <lineage>
        <taxon>Bacteria</taxon>
        <taxon>Candidatus Glassiibacteriota</taxon>
    </lineage>
</organism>
<keyword evidence="1" id="KW-1133">Transmembrane helix</keyword>
<dbReference type="Proteomes" id="UP000179034">
    <property type="component" value="Unassembled WGS sequence"/>
</dbReference>
<proteinExistence type="predicted"/>
<gene>
    <name evidence="2" type="ORF">A2Z06_03300</name>
</gene>
<protein>
    <recommendedName>
        <fullName evidence="4">Type IV pilus modification protein PilV</fullName>
    </recommendedName>
</protein>
<reference evidence="2 3" key="1">
    <citation type="journal article" date="2016" name="Nat. Commun.">
        <title>Thousands of microbial genomes shed light on interconnected biogeochemical processes in an aquifer system.</title>
        <authorList>
            <person name="Anantharaman K."/>
            <person name="Brown C.T."/>
            <person name="Hug L.A."/>
            <person name="Sharon I."/>
            <person name="Castelle C.J."/>
            <person name="Probst A.J."/>
            <person name="Thomas B.C."/>
            <person name="Singh A."/>
            <person name="Wilkins M.J."/>
            <person name="Karaoz U."/>
            <person name="Brodie E.L."/>
            <person name="Williams K.H."/>
            <person name="Hubbard S.S."/>
            <person name="Banfield J.F."/>
        </authorList>
    </citation>
    <scope>NUCLEOTIDE SEQUENCE [LARGE SCALE GENOMIC DNA]</scope>
</reference>
<evidence type="ECO:0000256" key="1">
    <source>
        <dbReference type="SAM" id="Phobius"/>
    </source>
</evidence>
<keyword evidence="1" id="KW-0812">Transmembrane</keyword>
<keyword evidence="1" id="KW-0472">Membrane</keyword>
<dbReference type="AlphaFoldDB" id="A0A1F5Y9L4"/>
<accession>A0A1F5Y9L4</accession>
<comment type="caution">
    <text evidence="2">The sequence shown here is derived from an EMBL/GenBank/DDBJ whole genome shotgun (WGS) entry which is preliminary data.</text>
</comment>